<reference evidence="3" key="1">
    <citation type="journal article" date="2019" name="Int. J. Syst. Evol. Microbiol.">
        <title>The Global Catalogue of Microorganisms (GCM) 10K type strain sequencing project: providing services to taxonomists for standard genome sequencing and annotation.</title>
        <authorList>
            <consortium name="The Broad Institute Genomics Platform"/>
            <consortium name="The Broad Institute Genome Sequencing Center for Infectious Disease"/>
            <person name="Wu L."/>
            <person name="Ma J."/>
        </authorList>
    </citation>
    <scope>NUCLEOTIDE SEQUENCE [LARGE SCALE GENOMIC DNA]</scope>
    <source>
        <strain evidence="3">KCTC 42443</strain>
    </source>
</reference>
<dbReference type="Proteomes" id="UP000609802">
    <property type="component" value="Unassembled WGS sequence"/>
</dbReference>
<dbReference type="SUPFAM" id="SSF48239">
    <property type="entry name" value="Terpenoid cyclases/Protein prenyltransferases"/>
    <property type="match status" value="1"/>
</dbReference>
<comment type="caution">
    <text evidence="2">The sequence shown here is derived from an EMBL/GenBank/DDBJ whole genome shotgun (WGS) entry which is preliminary data.</text>
</comment>
<feature type="domain" description="Squalene cyclase C-terminal" evidence="1">
    <location>
        <begin position="32"/>
        <end position="174"/>
    </location>
</feature>
<gene>
    <name evidence="2" type="ORF">GCM10016455_13900</name>
</gene>
<sequence length="277" mass="30996">MDLKPEINALIARQHENGGPFWSRLDGNIHAPAGFCTIDVLHAIGQLGGSAAGNPVLKDALSFLETYQNDDGSFRYTDKQSKLPCITANVLCVFGRLGASDWPGLDAAYEWLRSNQASDGGWRCATTKLGKSPETDASNPGTTLWVLDACLFRKHSKKVKAQLNQGVDFLLDHWDSRKPLGPCTFGIGSRFLKTEFPFRRYNLFYYVFVLSQYDRAIRDHRFRQAFAALKRQAKGNGLRITAPHKAWKDSILAPETGPSRPATKYWEDICKRIEAAE</sequence>
<dbReference type="InterPro" id="IPR032696">
    <property type="entry name" value="SQ_cyclase_C"/>
</dbReference>
<dbReference type="RefSeq" id="WP_191285752.1">
    <property type="nucleotide sequence ID" value="NZ_BNCH01000002.1"/>
</dbReference>
<dbReference type="Pfam" id="PF13243">
    <property type="entry name" value="SQHop_cyclase_C"/>
    <property type="match status" value="1"/>
</dbReference>
<dbReference type="InterPro" id="IPR008930">
    <property type="entry name" value="Terpenoid_cyclase/PrenylTrfase"/>
</dbReference>
<dbReference type="Gene3D" id="1.50.10.20">
    <property type="match status" value="1"/>
</dbReference>
<evidence type="ECO:0000259" key="1">
    <source>
        <dbReference type="Pfam" id="PF13243"/>
    </source>
</evidence>
<evidence type="ECO:0000313" key="3">
    <source>
        <dbReference type="Proteomes" id="UP000609802"/>
    </source>
</evidence>
<keyword evidence="3" id="KW-1185">Reference proteome</keyword>
<name>A0ABQ3IUR1_9RHOB</name>
<dbReference type="EMBL" id="BNCH01000002">
    <property type="protein sequence ID" value="GHE94661.1"/>
    <property type="molecule type" value="Genomic_DNA"/>
</dbReference>
<protein>
    <submittedName>
        <fullName evidence="2">Prenyltransferase</fullName>
    </submittedName>
</protein>
<evidence type="ECO:0000313" key="2">
    <source>
        <dbReference type="EMBL" id="GHE94661.1"/>
    </source>
</evidence>
<organism evidence="2 3">
    <name type="scientific">Aliiroseovarius zhejiangensis</name>
    <dbReference type="NCBI Taxonomy" id="1632025"/>
    <lineage>
        <taxon>Bacteria</taxon>
        <taxon>Pseudomonadati</taxon>
        <taxon>Pseudomonadota</taxon>
        <taxon>Alphaproteobacteria</taxon>
        <taxon>Rhodobacterales</taxon>
        <taxon>Paracoccaceae</taxon>
        <taxon>Aliiroseovarius</taxon>
    </lineage>
</organism>
<accession>A0ABQ3IUR1</accession>
<dbReference type="CDD" id="cd00688">
    <property type="entry name" value="ISOPREN_C2_like"/>
    <property type="match status" value="1"/>
</dbReference>
<proteinExistence type="predicted"/>